<evidence type="ECO:0000256" key="1">
    <source>
        <dbReference type="ARBA" id="ARBA00022884"/>
    </source>
</evidence>
<dbReference type="Proteomes" id="UP001488838">
    <property type="component" value="Unassembled WGS sequence"/>
</dbReference>
<sequence length="75" mass="8501">MGTPYQLCADKTAEDQMLQKLWIFTYTTVEELGEAIDVRPHKVAGRVMEPKRAGSREGSQKPGTHLTDKAQHCWQ</sequence>
<comment type="caution">
    <text evidence="3">The sequence shown here is derived from an EMBL/GenBank/DDBJ whole genome shotgun (WGS) entry which is preliminary data.</text>
</comment>
<dbReference type="EMBL" id="JBBHLL010000001">
    <property type="protein sequence ID" value="KAK7836021.1"/>
    <property type="molecule type" value="Genomic_DNA"/>
</dbReference>
<gene>
    <name evidence="3" type="ORF">U0070_004112</name>
</gene>
<feature type="compositionally biased region" description="Basic and acidic residues" evidence="2">
    <location>
        <begin position="48"/>
        <end position="59"/>
    </location>
</feature>
<dbReference type="PANTHER" id="PTHR48026:SF2">
    <property type="entry name" value="HETEROGENEOUS NUCLEAR RIBONUCLEOPROTEIN A1-RELATED"/>
    <property type="match status" value="1"/>
</dbReference>
<dbReference type="GO" id="GO:0000398">
    <property type="term" value="P:mRNA splicing, via spliceosome"/>
    <property type="evidence" value="ECO:0007669"/>
    <property type="project" value="TreeGrafter"/>
</dbReference>
<keyword evidence="1" id="KW-0694">RNA-binding</keyword>
<reference evidence="3 4" key="1">
    <citation type="journal article" date="2023" name="bioRxiv">
        <title>Conserved and derived expression patterns and positive selection on dental genes reveal complex evolutionary context of ever-growing rodent molars.</title>
        <authorList>
            <person name="Calamari Z.T."/>
            <person name="Song A."/>
            <person name="Cohen E."/>
            <person name="Akter M."/>
            <person name="Roy R.D."/>
            <person name="Hallikas O."/>
            <person name="Christensen M.M."/>
            <person name="Li P."/>
            <person name="Marangoni P."/>
            <person name="Jernvall J."/>
            <person name="Klein O.D."/>
        </authorList>
    </citation>
    <scope>NUCLEOTIDE SEQUENCE [LARGE SCALE GENOMIC DNA]</scope>
    <source>
        <strain evidence="3">V071</strain>
    </source>
</reference>
<evidence type="ECO:0000313" key="4">
    <source>
        <dbReference type="Proteomes" id="UP001488838"/>
    </source>
</evidence>
<name>A0AAW0KBU6_MYOGA</name>
<protein>
    <submittedName>
        <fullName evidence="3">Uncharacterized protein</fullName>
    </submittedName>
</protein>
<dbReference type="AlphaFoldDB" id="A0AAW0KBU6"/>
<feature type="compositionally biased region" description="Basic and acidic residues" evidence="2">
    <location>
        <begin position="66"/>
        <end position="75"/>
    </location>
</feature>
<keyword evidence="4" id="KW-1185">Reference proteome</keyword>
<accession>A0AAW0KBU6</accession>
<evidence type="ECO:0000313" key="3">
    <source>
        <dbReference type="EMBL" id="KAK7836021.1"/>
    </source>
</evidence>
<organism evidence="3 4">
    <name type="scientific">Myodes glareolus</name>
    <name type="common">Bank vole</name>
    <name type="synonym">Clethrionomys glareolus</name>
    <dbReference type="NCBI Taxonomy" id="447135"/>
    <lineage>
        <taxon>Eukaryota</taxon>
        <taxon>Metazoa</taxon>
        <taxon>Chordata</taxon>
        <taxon>Craniata</taxon>
        <taxon>Vertebrata</taxon>
        <taxon>Euteleostomi</taxon>
        <taxon>Mammalia</taxon>
        <taxon>Eutheria</taxon>
        <taxon>Euarchontoglires</taxon>
        <taxon>Glires</taxon>
        <taxon>Rodentia</taxon>
        <taxon>Myomorpha</taxon>
        <taxon>Muroidea</taxon>
        <taxon>Cricetidae</taxon>
        <taxon>Arvicolinae</taxon>
        <taxon>Myodes</taxon>
    </lineage>
</organism>
<feature type="region of interest" description="Disordered" evidence="2">
    <location>
        <begin position="47"/>
        <end position="75"/>
    </location>
</feature>
<proteinExistence type="predicted"/>
<dbReference type="PANTHER" id="PTHR48026">
    <property type="entry name" value="HOMOLOGOUS TO DROSOPHILA SQD (SQUID) PROTEIN"/>
    <property type="match status" value="1"/>
</dbReference>
<dbReference type="GO" id="GO:0003730">
    <property type="term" value="F:mRNA 3'-UTR binding"/>
    <property type="evidence" value="ECO:0007669"/>
    <property type="project" value="TreeGrafter"/>
</dbReference>
<evidence type="ECO:0000256" key="2">
    <source>
        <dbReference type="SAM" id="MobiDB-lite"/>
    </source>
</evidence>
<dbReference type="GO" id="GO:0071013">
    <property type="term" value="C:catalytic step 2 spliceosome"/>
    <property type="evidence" value="ECO:0007669"/>
    <property type="project" value="TreeGrafter"/>
</dbReference>